<reference evidence="2 5" key="3">
    <citation type="submission" date="2018-07" db="EMBL/GenBank/DDBJ databases">
        <title>Leeuwenhoekiella genomics.</title>
        <authorList>
            <person name="Tahon G."/>
            <person name="Willems A."/>
        </authorList>
    </citation>
    <scope>NUCLEOTIDE SEQUENCE [LARGE SCALE GENOMIC DNA]</scope>
    <source>
        <strain evidence="2 5">LMG 24856</strain>
    </source>
</reference>
<sequence>MGGLITFVFLLVAVFVLGNISGYEGKVLIEASLSGINMLCNTIVLGSATILTLLLTLLGISTSSRSTLKKAHYKQVANIAKLDTVLFIFALVLFQIFNIPITESEQVPTFWFKYIYWATLFSSSLLSGMMVTVVLLLYTTVTNIITIVGLGKDHYLISEEEIEEEEKQT</sequence>
<dbReference type="EMBL" id="QOVN01000002">
    <property type="protein sequence ID" value="RXG30596.1"/>
    <property type="molecule type" value="Genomic_DNA"/>
</dbReference>
<accession>A0A1M5YAB5</accession>
<dbReference type="EMBL" id="FQXT01000003">
    <property type="protein sequence ID" value="SHI08922.1"/>
    <property type="molecule type" value="Genomic_DNA"/>
</dbReference>
<reference evidence="3" key="1">
    <citation type="submission" date="2016-11" db="EMBL/GenBank/DDBJ databases">
        <authorList>
            <person name="Jaros S."/>
            <person name="Januszkiewicz K."/>
            <person name="Wedrychowicz H."/>
        </authorList>
    </citation>
    <scope>NUCLEOTIDE SEQUENCE [LARGE SCALE GENOMIC DNA]</scope>
    <source>
        <strain evidence="3">DSM 19859</strain>
    </source>
</reference>
<evidence type="ECO:0000313" key="2">
    <source>
        <dbReference type="EMBL" id="RXG30596.1"/>
    </source>
</evidence>
<organism evidence="3 4">
    <name type="scientific">Leeuwenhoekiella palythoae</name>
    <dbReference type="NCBI Taxonomy" id="573501"/>
    <lineage>
        <taxon>Bacteria</taxon>
        <taxon>Pseudomonadati</taxon>
        <taxon>Bacteroidota</taxon>
        <taxon>Flavobacteriia</taxon>
        <taxon>Flavobacteriales</taxon>
        <taxon>Flavobacteriaceae</taxon>
        <taxon>Leeuwenhoekiella</taxon>
    </lineage>
</organism>
<keyword evidence="1" id="KW-0472">Membrane</keyword>
<dbReference type="STRING" id="573501.SAMN04487999_2055"/>
<evidence type="ECO:0000313" key="5">
    <source>
        <dbReference type="Proteomes" id="UP000290037"/>
    </source>
</evidence>
<dbReference type="Proteomes" id="UP000290037">
    <property type="component" value="Unassembled WGS sequence"/>
</dbReference>
<name>A0A1M5YAB5_9FLAO</name>
<dbReference type="Proteomes" id="UP000184240">
    <property type="component" value="Unassembled WGS sequence"/>
</dbReference>
<feature type="transmembrane region" description="Helical" evidence="1">
    <location>
        <begin position="114"/>
        <end position="138"/>
    </location>
</feature>
<keyword evidence="1" id="KW-0812">Transmembrane</keyword>
<feature type="transmembrane region" description="Helical" evidence="1">
    <location>
        <begin position="82"/>
        <end position="102"/>
    </location>
</feature>
<reference evidence="4" key="2">
    <citation type="submission" date="2016-11" db="EMBL/GenBank/DDBJ databases">
        <authorList>
            <person name="Varghese N."/>
            <person name="Submissions S."/>
        </authorList>
    </citation>
    <scope>NUCLEOTIDE SEQUENCE [LARGE SCALE GENOMIC DNA]</scope>
    <source>
        <strain evidence="4">DSM 19859</strain>
    </source>
</reference>
<feature type="transmembrane region" description="Helical" evidence="1">
    <location>
        <begin position="38"/>
        <end position="61"/>
    </location>
</feature>
<protein>
    <submittedName>
        <fullName evidence="3">Uncharacterized protein</fullName>
    </submittedName>
</protein>
<dbReference type="AlphaFoldDB" id="A0A1M5YAB5"/>
<proteinExistence type="predicted"/>
<evidence type="ECO:0000313" key="3">
    <source>
        <dbReference type="EMBL" id="SHI08922.1"/>
    </source>
</evidence>
<gene>
    <name evidence="2" type="ORF">DSM01_1347</name>
    <name evidence="3" type="ORF">SAMN04487999_2055</name>
</gene>
<evidence type="ECO:0000313" key="4">
    <source>
        <dbReference type="Proteomes" id="UP000184240"/>
    </source>
</evidence>
<keyword evidence="1" id="KW-1133">Transmembrane helix</keyword>
<keyword evidence="5" id="KW-1185">Reference proteome</keyword>
<evidence type="ECO:0000256" key="1">
    <source>
        <dbReference type="SAM" id="Phobius"/>
    </source>
</evidence>